<dbReference type="AlphaFoldDB" id="A0A3P7PBM5"/>
<dbReference type="InterPro" id="IPR002123">
    <property type="entry name" value="Plipid/glycerol_acylTrfase"/>
</dbReference>
<name>A0A3P7PBM5_DIBLA</name>
<evidence type="ECO:0000256" key="4">
    <source>
        <dbReference type="ARBA" id="ARBA00022787"/>
    </source>
</evidence>
<evidence type="ECO:0000256" key="12">
    <source>
        <dbReference type="ARBA" id="ARBA00049543"/>
    </source>
</evidence>
<evidence type="ECO:0000256" key="9">
    <source>
        <dbReference type="ARBA" id="ARBA00023315"/>
    </source>
</evidence>
<evidence type="ECO:0000259" key="14">
    <source>
        <dbReference type="Pfam" id="PF01553"/>
    </source>
</evidence>
<dbReference type="PANTHER" id="PTHR12497:SF0">
    <property type="entry name" value="TAFAZZIN"/>
    <property type="match status" value="1"/>
</dbReference>
<keyword evidence="9" id="KW-0012">Acyltransferase</keyword>
<keyword evidence="3" id="KW-0808">Transferase</keyword>
<evidence type="ECO:0000256" key="8">
    <source>
        <dbReference type="ARBA" id="ARBA00023136"/>
    </source>
</evidence>
<evidence type="ECO:0000256" key="10">
    <source>
        <dbReference type="ARBA" id="ARBA00024323"/>
    </source>
</evidence>
<dbReference type="GO" id="GO:0005743">
    <property type="term" value="C:mitochondrial inner membrane"/>
    <property type="evidence" value="ECO:0007669"/>
    <property type="project" value="UniProtKB-SubCell"/>
</dbReference>
<protein>
    <recommendedName>
        <fullName evidence="13">Tafazzin family protein</fullName>
    </recommendedName>
</protein>
<reference evidence="15 16" key="1">
    <citation type="submission" date="2018-11" db="EMBL/GenBank/DDBJ databases">
        <authorList>
            <consortium name="Pathogen Informatics"/>
        </authorList>
    </citation>
    <scope>NUCLEOTIDE SEQUENCE [LARGE SCALE GENOMIC DNA]</scope>
</reference>
<dbReference type="GO" id="GO:0035965">
    <property type="term" value="P:cardiolipin acyl-chain remodeling"/>
    <property type="evidence" value="ECO:0007669"/>
    <property type="project" value="TreeGrafter"/>
</dbReference>
<comment type="subcellular location">
    <subcellularLocation>
        <location evidence="1">Mitochondrion inner membrane</location>
        <topology evidence="1">Peripheral membrane protein</topology>
        <orientation evidence="1">Intermembrane side</orientation>
    </subcellularLocation>
    <subcellularLocation>
        <location evidence="10">Mitochondrion outer membrane</location>
        <topology evidence="10">Peripheral membrane protein</topology>
        <orientation evidence="10">Intermembrane side</orientation>
    </subcellularLocation>
</comment>
<keyword evidence="7" id="KW-0496">Mitochondrion</keyword>
<evidence type="ECO:0000256" key="3">
    <source>
        <dbReference type="ARBA" id="ARBA00022679"/>
    </source>
</evidence>
<dbReference type="PANTHER" id="PTHR12497">
    <property type="entry name" value="TAZ PROTEIN TAFAZZIN"/>
    <property type="match status" value="1"/>
</dbReference>
<dbReference type="GO" id="GO:0047184">
    <property type="term" value="F:1-acylglycerophosphocholine O-acyltransferase activity"/>
    <property type="evidence" value="ECO:0007669"/>
    <property type="project" value="TreeGrafter"/>
</dbReference>
<sequence>MQPLLDIPIDLAFRMYRNARDRSVFQRAFHLTSFFLNALWMKSVLLRHNFRIINQNTLLNLVRDRPAFQPLITVSNHHCCLDDFILTVDKTRWTLAAVDICFINQLYKTFFESGKGVPVWRRVRDRSTGNI</sequence>
<comment type="similarity">
    <text evidence="2 13">Belongs to the taffazin family.</text>
</comment>
<evidence type="ECO:0000256" key="11">
    <source>
        <dbReference type="ARBA" id="ARBA00047906"/>
    </source>
</evidence>
<dbReference type="Proteomes" id="UP000281553">
    <property type="component" value="Unassembled WGS sequence"/>
</dbReference>
<gene>
    <name evidence="15" type="ORF">DILT_LOCUS12988</name>
</gene>
<keyword evidence="5" id="KW-0999">Mitochondrion inner membrane</keyword>
<keyword evidence="6" id="KW-0443">Lipid metabolism</keyword>
<dbReference type="Pfam" id="PF01553">
    <property type="entry name" value="Acyltransferase"/>
    <property type="match status" value="1"/>
</dbReference>
<dbReference type="EMBL" id="UYRU01068415">
    <property type="protein sequence ID" value="VDN17659.1"/>
    <property type="molecule type" value="Genomic_DNA"/>
</dbReference>
<dbReference type="OrthoDB" id="193467at2759"/>
<evidence type="ECO:0000256" key="7">
    <source>
        <dbReference type="ARBA" id="ARBA00023128"/>
    </source>
</evidence>
<evidence type="ECO:0000256" key="13">
    <source>
        <dbReference type="RuleBase" id="RU365062"/>
    </source>
</evidence>
<feature type="domain" description="Phospholipid/glycerol acyltransferase" evidence="14">
    <location>
        <begin position="66"/>
        <end position="124"/>
    </location>
</feature>
<comment type="catalytic activity">
    <reaction evidence="11">
        <text>1'-[1,2-diacyl-sn-glycero-3-phospho],3'-[1-acyl-sn-glycero-3-phospho]-glycerol + a 1,2-diacyl-sn-glycero-3-phosphocholine = a cardiolipin + a 1-acyl-sn-glycero-3-phosphocholine</text>
        <dbReference type="Rhea" id="RHEA:33731"/>
        <dbReference type="ChEBI" id="CHEBI:57643"/>
        <dbReference type="ChEBI" id="CHEBI:58168"/>
        <dbReference type="ChEBI" id="CHEBI:62237"/>
        <dbReference type="ChEBI" id="CHEBI:64743"/>
    </reaction>
    <physiologicalReaction direction="left-to-right" evidence="11">
        <dbReference type="Rhea" id="RHEA:33732"/>
    </physiologicalReaction>
    <physiologicalReaction direction="right-to-left" evidence="11">
        <dbReference type="Rhea" id="RHEA:33733"/>
    </physiologicalReaction>
</comment>
<dbReference type="GO" id="GO:0007007">
    <property type="term" value="P:inner mitochondrial membrane organization"/>
    <property type="evidence" value="ECO:0007669"/>
    <property type="project" value="TreeGrafter"/>
</dbReference>
<evidence type="ECO:0000256" key="2">
    <source>
        <dbReference type="ARBA" id="ARBA00010524"/>
    </source>
</evidence>
<comment type="catalytic activity">
    <reaction evidence="12">
        <text>1,2-di-(9Z-octadecenoyl)-sn-glycero-3-phosphocholine + 1-hexadecanoyl-sn-glycero-3-phosphocholine = 1-hexadecanoyl-2-(9Z-octadecenoyl)-sn-glycero-3-phosphocholine + 1-(9Z-octadecenoyl)-sn-glycero-3-phosphocholine</text>
        <dbReference type="Rhea" id="RHEA:43816"/>
        <dbReference type="ChEBI" id="CHEBI:28610"/>
        <dbReference type="ChEBI" id="CHEBI:72998"/>
        <dbReference type="ChEBI" id="CHEBI:73001"/>
        <dbReference type="ChEBI" id="CHEBI:74669"/>
    </reaction>
    <physiologicalReaction direction="left-to-right" evidence="12">
        <dbReference type="Rhea" id="RHEA:43817"/>
    </physiologicalReaction>
    <physiologicalReaction direction="right-to-left" evidence="12">
        <dbReference type="Rhea" id="RHEA:43818"/>
    </physiologicalReaction>
</comment>
<keyword evidence="8" id="KW-0472">Membrane</keyword>
<evidence type="ECO:0000313" key="16">
    <source>
        <dbReference type="Proteomes" id="UP000281553"/>
    </source>
</evidence>
<proteinExistence type="inferred from homology"/>
<keyword evidence="4" id="KW-1000">Mitochondrion outer membrane</keyword>
<evidence type="ECO:0000256" key="1">
    <source>
        <dbReference type="ARBA" id="ARBA00004137"/>
    </source>
</evidence>
<evidence type="ECO:0000256" key="6">
    <source>
        <dbReference type="ARBA" id="ARBA00023098"/>
    </source>
</evidence>
<accession>A0A3P7PBM5</accession>
<dbReference type="GO" id="GO:0005741">
    <property type="term" value="C:mitochondrial outer membrane"/>
    <property type="evidence" value="ECO:0007669"/>
    <property type="project" value="UniProtKB-SubCell"/>
</dbReference>
<feature type="non-terminal residue" evidence="15">
    <location>
        <position position="131"/>
    </location>
</feature>
<evidence type="ECO:0000313" key="15">
    <source>
        <dbReference type="EMBL" id="VDN17659.1"/>
    </source>
</evidence>
<keyword evidence="16" id="KW-1185">Reference proteome</keyword>
<organism evidence="15 16">
    <name type="scientific">Dibothriocephalus latus</name>
    <name type="common">Fish tapeworm</name>
    <name type="synonym">Diphyllobothrium latum</name>
    <dbReference type="NCBI Taxonomy" id="60516"/>
    <lineage>
        <taxon>Eukaryota</taxon>
        <taxon>Metazoa</taxon>
        <taxon>Spiralia</taxon>
        <taxon>Lophotrochozoa</taxon>
        <taxon>Platyhelminthes</taxon>
        <taxon>Cestoda</taxon>
        <taxon>Eucestoda</taxon>
        <taxon>Diphyllobothriidea</taxon>
        <taxon>Diphyllobothriidae</taxon>
        <taxon>Dibothriocephalus</taxon>
    </lineage>
</organism>
<dbReference type="InterPro" id="IPR000872">
    <property type="entry name" value="Tafazzin"/>
</dbReference>
<evidence type="ECO:0000256" key="5">
    <source>
        <dbReference type="ARBA" id="ARBA00022792"/>
    </source>
</evidence>